<gene>
    <name evidence="2" type="ORF">K0M31_007650</name>
</gene>
<feature type="compositionally biased region" description="Basic and acidic residues" evidence="1">
    <location>
        <begin position="37"/>
        <end position="48"/>
    </location>
</feature>
<evidence type="ECO:0000256" key="1">
    <source>
        <dbReference type="SAM" id="MobiDB-lite"/>
    </source>
</evidence>
<protein>
    <submittedName>
        <fullName evidence="2">Uncharacterized protein</fullName>
    </submittedName>
</protein>
<name>A0AA40GC62_9HYME</name>
<feature type="region of interest" description="Disordered" evidence="1">
    <location>
        <begin position="37"/>
        <end position="59"/>
    </location>
</feature>
<dbReference type="AlphaFoldDB" id="A0AA40GC62"/>
<reference evidence="2" key="1">
    <citation type="submission" date="2021-10" db="EMBL/GenBank/DDBJ databases">
        <title>Melipona bicolor Genome sequencing and assembly.</title>
        <authorList>
            <person name="Araujo N.S."/>
            <person name="Arias M.C."/>
        </authorList>
    </citation>
    <scope>NUCLEOTIDE SEQUENCE</scope>
    <source>
        <strain evidence="2">USP_2M_L1-L4_2017</strain>
        <tissue evidence="2">Whole body</tissue>
    </source>
</reference>
<evidence type="ECO:0000313" key="3">
    <source>
        <dbReference type="Proteomes" id="UP001177670"/>
    </source>
</evidence>
<feature type="compositionally biased region" description="Basic residues" evidence="1">
    <location>
        <begin position="49"/>
        <end position="59"/>
    </location>
</feature>
<dbReference type="EMBL" id="JAHYIQ010000002">
    <property type="protein sequence ID" value="KAK1134883.1"/>
    <property type="molecule type" value="Genomic_DNA"/>
</dbReference>
<comment type="caution">
    <text evidence="2">The sequence shown here is derived from an EMBL/GenBank/DDBJ whole genome shotgun (WGS) entry which is preliminary data.</text>
</comment>
<sequence>MIRPDGEFTTKYGDAGAYVPLINSAVDEIPHTITSVKVKEEMEENEKRQKSRGRGSRSR</sequence>
<dbReference type="Proteomes" id="UP001177670">
    <property type="component" value="Unassembled WGS sequence"/>
</dbReference>
<keyword evidence="3" id="KW-1185">Reference proteome</keyword>
<organism evidence="2 3">
    <name type="scientific">Melipona bicolor</name>
    <dbReference type="NCBI Taxonomy" id="60889"/>
    <lineage>
        <taxon>Eukaryota</taxon>
        <taxon>Metazoa</taxon>
        <taxon>Ecdysozoa</taxon>
        <taxon>Arthropoda</taxon>
        <taxon>Hexapoda</taxon>
        <taxon>Insecta</taxon>
        <taxon>Pterygota</taxon>
        <taxon>Neoptera</taxon>
        <taxon>Endopterygota</taxon>
        <taxon>Hymenoptera</taxon>
        <taxon>Apocrita</taxon>
        <taxon>Aculeata</taxon>
        <taxon>Apoidea</taxon>
        <taxon>Anthophila</taxon>
        <taxon>Apidae</taxon>
        <taxon>Melipona</taxon>
    </lineage>
</organism>
<proteinExistence type="predicted"/>
<accession>A0AA40GC62</accession>
<evidence type="ECO:0000313" key="2">
    <source>
        <dbReference type="EMBL" id="KAK1134883.1"/>
    </source>
</evidence>